<evidence type="ECO:0000313" key="6">
    <source>
        <dbReference type="EMBL" id="CAK0838285.1"/>
    </source>
</evidence>
<dbReference type="Pfam" id="PF01263">
    <property type="entry name" value="Aldose_epim"/>
    <property type="match status" value="1"/>
</dbReference>
<evidence type="ECO:0000313" key="7">
    <source>
        <dbReference type="Proteomes" id="UP001189429"/>
    </source>
</evidence>
<evidence type="ECO:0000256" key="2">
    <source>
        <dbReference type="ARBA" id="ARBA00005866"/>
    </source>
</evidence>
<dbReference type="PANTHER" id="PTHR11122">
    <property type="entry name" value="APOSPORY-ASSOCIATED PROTEIN C-RELATED"/>
    <property type="match status" value="1"/>
</dbReference>
<dbReference type="InterPro" id="IPR014718">
    <property type="entry name" value="GH-type_carb-bd"/>
</dbReference>
<sequence>MGGTLDLCHRPNVSGRAMATSGPSKGQGGLDTVVLRHVSGASAEIYLFGATLCSYKTSDGAERIFVSPGAIYDGKKAIRGGVPLVFPQFGQPDKAMAQHGVARTAMWTLKSVSDGVDASCATFSLSDNDDTRKVWDHAFALEFTVVLSAVSLKMCLRVTNTGSAPFNFQALLHTYFKIPDIGECAVRGLAGRSYSDKVDNTTKTEGAPHIELPSFTDRVYLGAEPGAKDVLVGSKAGTCSVVAVNEASVVGQAVPCDVVVWNPYEEKSPGDLPPPAFKEFVCVEPGMVGKFYELAPGSSAELSQKIIPS</sequence>
<dbReference type="InterPro" id="IPR011013">
    <property type="entry name" value="Gal_mutarotase_sf_dom"/>
</dbReference>
<keyword evidence="7" id="KW-1185">Reference proteome</keyword>
<comment type="catalytic activity">
    <reaction evidence="1">
        <text>alpha-D-glucose 6-phosphate = beta-D-glucose 6-phosphate</text>
        <dbReference type="Rhea" id="RHEA:16249"/>
        <dbReference type="ChEBI" id="CHEBI:58225"/>
        <dbReference type="ChEBI" id="CHEBI:58247"/>
        <dbReference type="EC" id="5.1.3.15"/>
    </reaction>
</comment>
<reference evidence="6" key="1">
    <citation type="submission" date="2023-10" db="EMBL/GenBank/DDBJ databases">
        <authorList>
            <person name="Chen Y."/>
            <person name="Shah S."/>
            <person name="Dougan E. K."/>
            <person name="Thang M."/>
            <person name="Chan C."/>
        </authorList>
    </citation>
    <scope>NUCLEOTIDE SEQUENCE [LARGE SCALE GENOMIC DNA]</scope>
</reference>
<comment type="similarity">
    <text evidence="2 5">Belongs to the glucose-6-phosphate 1-epimerase family.</text>
</comment>
<dbReference type="Proteomes" id="UP001189429">
    <property type="component" value="Unassembled WGS sequence"/>
</dbReference>
<evidence type="ECO:0000256" key="5">
    <source>
        <dbReference type="PIRNR" id="PIRNR016020"/>
    </source>
</evidence>
<evidence type="ECO:0000256" key="3">
    <source>
        <dbReference type="ARBA" id="ARBA00012083"/>
    </source>
</evidence>
<dbReference type="SUPFAM" id="SSF74650">
    <property type="entry name" value="Galactose mutarotase-like"/>
    <property type="match status" value="1"/>
</dbReference>
<dbReference type="CDD" id="cd09020">
    <property type="entry name" value="D-hex-6-P-epi_like"/>
    <property type="match status" value="1"/>
</dbReference>
<protein>
    <recommendedName>
        <fullName evidence="3 5">glucose-6-phosphate 1-epimerase</fullName>
        <ecNumber evidence="3 5">5.1.3.15</ecNumber>
    </recommendedName>
</protein>
<dbReference type="EC" id="5.1.3.15" evidence="3 5"/>
<evidence type="ECO:0000256" key="1">
    <source>
        <dbReference type="ARBA" id="ARBA00001096"/>
    </source>
</evidence>
<dbReference type="Gene3D" id="2.70.98.10">
    <property type="match status" value="1"/>
</dbReference>
<dbReference type="PANTHER" id="PTHR11122:SF13">
    <property type="entry name" value="GLUCOSE-6-PHOSPHATE 1-EPIMERASE"/>
    <property type="match status" value="1"/>
</dbReference>
<proteinExistence type="inferred from homology"/>
<evidence type="ECO:0000256" key="4">
    <source>
        <dbReference type="ARBA" id="ARBA00023235"/>
    </source>
</evidence>
<dbReference type="InterPro" id="IPR025532">
    <property type="entry name" value="G6P_1-epimerase"/>
</dbReference>
<name>A0ABN9T048_9DINO</name>
<dbReference type="InterPro" id="IPR008183">
    <property type="entry name" value="Aldose_1/G6P_1-epimerase"/>
</dbReference>
<dbReference type="PIRSF" id="PIRSF016020">
    <property type="entry name" value="PHexose_mutarotase"/>
    <property type="match status" value="1"/>
</dbReference>
<dbReference type="EMBL" id="CAUYUJ010014211">
    <property type="protein sequence ID" value="CAK0838285.1"/>
    <property type="molecule type" value="Genomic_DNA"/>
</dbReference>
<comment type="caution">
    <text evidence="6">The sequence shown here is derived from an EMBL/GenBank/DDBJ whole genome shotgun (WGS) entry which is preliminary data.</text>
</comment>
<gene>
    <name evidence="6" type="ORF">PCOR1329_LOCUS34261</name>
</gene>
<organism evidence="6 7">
    <name type="scientific">Prorocentrum cordatum</name>
    <dbReference type="NCBI Taxonomy" id="2364126"/>
    <lineage>
        <taxon>Eukaryota</taxon>
        <taxon>Sar</taxon>
        <taxon>Alveolata</taxon>
        <taxon>Dinophyceae</taxon>
        <taxon>Prorocentrales</taxon>
        <taxon>Prorocentraceae</taxon>
        <taxon>Prorocentrum</taxon>
    </lineage>
</organism>
<accession>A0ABN9T048</accession>
<keyword evidence="4 5" id="KW-0413">Isomerase</keyword>